<comment type="caution">
    <text evidence="4">The sequence shown here is derived from an EMBL/GenBank/DDBJ whole genome shotgun (WGS) entry which is preliminary data.</text>
</comment>
<feature type="chain" id="PRO_5017459622" description="Colicin import membrane protein" evidence="3">
    <location>
        <begin position="29"/>
        <end position="282"/>
    </location>
</feature>
<reference evidence="5" key="1">
    <citation type="submission" date="2018-09" db="EMBL/GenBank/DDBJ databases">
        <authorList>
            <person name="Zhu H."/>
        </authorList>
    </citation>
    <scope>NUCLEOTIDE SEQUENCE [LARGE SCALE GENOMIC DNA]</scope>
    <source>
        <strain evidence="5">K1R23-30</strain>
    </source>
</reference>
<evidence type="ECO:0000313" key="4">
    <source>
        <dbReference type="EMBL" id="RJF98742.1"/>
    </source>
</evidence>
<dbReference type="Proteomes" id="UP000265955">
    <property type="component" value="Unassembled WGS sequence"/>
</dbReference>
<feature type="compositionally biased region" description="Basic and acidic residues" evidence="2">
    <location>
        <begin position="132"/>
        <end position="154"/>
    </location>
</feature>
<evidence type="ECO:0000256" key="1">
    <source>
        <dbReference type="SAM" id="Coils"/>
    </source>
</evidence>
<feature type="compositionally biased region" description="Basic and acidic residues" evidence="2">
    <location>
        <begin position="194"/>
        <end position="216"/>
    </location>
</feature>
<evidence type="ECO:0000313" key="5">
    <source>
        <dbReference type="Proteomes" id="UP000265955"/>
    </source>
</evidence>
<sequence length="282" mass="30464">MTESSETRIQMKALQRTLCFLVAAGAFAASCAVSAQQAGNPSSGSADPNSVVSRFPAGSIKSIEMADTALADANRERAEIQARFAQEEQACHPKFFASSCVEDAKERRRRAQLKLRPVEIEANTFKRQARVTARDEALATKRQKDAAAGIDRDSATPPMSSTPPTSAAKGNEAVQEPSEKAPKNKPKHAQGKPSPDRAARHESRQEQARAEEEANAAKRAQNIADYEKKVKASEQRQQEIARRKAEKQQKVEEKRQLKNQAAPAETSPSAPAPVPAAAGAAK</sequence>
<evidence type="ECO:0000256" key="2">
    <source>
        <dbReference type="SAM" id="MobiDB-lite"/>
    </source>
</evidence>
<accession>A0A3A3FRB1</accession>
<feature type="compositionally biased region" description="Low complexity" evidence="2">
    <location>
        <begin position="155"/>
        <end position="168"/>
    </location>
</feature>
<keyword evidence="3" id="KW-0732">Signal</keyword>
<dbReference type="EMBL" id="QYUO01000001">
    <property type="protein sequence ID" value="RJF98742.1"/>
    <property type="molecule type" value="Genomic_DNA"/>
</dbReference>
<feature type="signal peptide" evidence="3">
    <location>
        <begin position="1"/>
        <end position="28"/>
    </location>
</feature>
<evidence type="ECO:0000256" key="3">
    <source>
        <dbReference type="SAM" id="SignalP"/>
    </source>
</evidence>
<evidence type="ECO:0008006" key="6">
    <source>
        <dbReference type="Google" id="ProtNLM"/>
    </source>
</evidence>
<feature type="region of interest" description="Disordered" evidence="2">
    <location>
        <begin position="129"/>
        <end position="282"/>
    </location>
</feature>
<organism evidence="4 5">
    <name type="scientific">Noviherbaspirillum saxi</name>
    <dbReference type="NCBI Taxonomy" id="2320863"/>
    <lineage>
        <taxon>Bacteria</taxon>
        <taxon>Pseudomonadati</taxon>
        <taxon>Pseudomonadota</taxon>
        <taxon>Betaproteobacteria</taxon>
        <taxon>Burkholderiales</taxon>
        <taxon>Oxalobacteraceae</taxon>
        <taxon>Noviherbaspirillum</taxon>
    </lineage>
</organism>
<protein>
    <recommendedName>
        <fullName evidence="6">Colicin import membrane protein</fullName>
    </recommendedName>
</protein>
<keyword evidence="1" id="KW-0175">Coiled coil</keyword>
<proteinExistence type="predicted"/>
<name>A0A3A3FRB1_9BURK</name>
<feature type="compositionally biased region" description="Basic and acidic residues" evidence="2">
    <location>
        <begin position="225"/>
        <end position="256"/>
    </location>
</feature>
<keyword evidence="5" id="KW-1185">Reference proteome</keyword>
<gene>
    <name evidence="4" type="ORF">D3871_09620</name>
</gene>
<feature type="coiled-coil region" evidence="1">
    <location>
        <begin position="63"/>
        <end position="90"/>
    </location>
</feature>
<feature type="compositionally biased region" description="Low complexity" evidence="2">
    <location>
        <begin position="261"/>
        <end position="282"/>
    </location>
</feature>
<dbReference type="AlphaFoldDB" id="A0A3A3FRB1"/>